<feature type="compositionally biased region" description="Basic and acidic residues" evidence="1">
    <location>
        <begin position="71"/>
        <end position="84"/>
    </location>
</feature>
<proteinExistence type="predicted"/>
<evidence type="ECO:0000313" key="3">
    <source>
        <dbReference type="Proteomes" id="UP001062776"/>
    </source>
</evidence>
<dbReference type="Proteomes" id="UP001062776">
    <property type="component" value="Unassembled WGS sequence"/>
</dbReference>
<gene>
    <name evidence="2" type="ORF">AA0535_2611</name>
</gene>
<dbReference type="EMBL" id="BAPV01000058">
    <property type="protein sequence ID" value="GBQ92643.1"/>
    <property type="molecule type" value="Genomic_DNA"/>
</dbReference>
<reference evidence="2" key="1">
    <citation type="submission" date="2013-04" db="EMBL/GenBank/DDBJ databases">
        <title>The genome sequencing project of 58 acetic acid bacteria.</title>
        <authorList>
            <person name="Okamoto-Kainuma A."/>
            <person name="Ishikawa M."/>
            <person name="Umino S."/>
            <person name="Koizumi Y."/>
            <person name="Shiwa Y."/>
            <person name="Yoshikawa H."/>
            <person name="Matsutani M."/>
            <person name="Matsushita K."/>
        </authorList>
    </citation>
    <scope>NUCLEOTIDE SEQUENCE</scope>
    <source>
        <strain evidence="2">NRIC 0535</strain>
    </source>
</reference>
<comment type="caution">
    <text evidence="2">The sequence shown here is derived from an EMBL/GenBank/DDBJ whole genome shotgun (WGS) entry which is preliminary data.</text>
</comment>
<evidence type="ECO:0000313" key="2">
    <source>
        <dbReference type="EMBL" id="GBQ92643.1"/>
    </source>
</evidence>
<keyword evidence="3" id="KW-1185">Reference proteome</keyword>
<accession>A0ABQ0Q5P4</accession>
<name>A0ABQ0Q5P4_9PROT</name>
<evidence type="ECO:0008006" key="4">
    <source>
        <dbReference type="Google" id="ProtNLM"/>
    </source>
</evidence>
<evidence type="ECO:0000256" key="1">
    <source>
        <dbReference type="SAM" id="MobiDB-lite"/>
    </source>
</evidence>
<sequence length="93" mass="10575">MSRLNIFLFLLALGLWSSIYVLKFKEDIREWYLNKFDKTPPKLPPDGEMPVVSLPFRYELPQTEDAAPAQDTDKTNAPEAKETEAPPPPTVKA</sequence>
<dbReference type="RefSeq" id="WP_264817066.1">
    <property type="nucleotide sequence ID" value="NZ_BAPV01000058.1"/>
</dbReference>
<feature type="region of interest" description="Disordered" evidence="1">
    <location>
        <begin position="62"/>
        <end position="93"/>
    </location>
</feature>
<organism evidence="2 3">
    <name type="scientific">Asaia krungthepensis NRIC 0535</name>
    <dbReference type="NCBI Taxonomy" id="1307925"/>
    <lineage>
        <taxon>Bacteria</taxon>
        <taxon>Pseudomonadati</taxon>
        <taxon>Pseudomonadota</taxon>
        <taxon>Alphaproteobacteria</taxon>
        <taxon>Acetobacterales</taxon>
        <taxon>Acetobacteraceae</taxon>
        <taxon>Asaia</taxon>
    </lineage>
</organism>
<protein>
    <recommendedName>
        <fullName evidence="4">Energy transducer TonB</fullName>
    </recommendedName>
</protein>